<keyword evidence="2" id="KW-0808">Transferase</keyword>
<evidence type="ECO:0000313" key="3">
    <source>
        <dbReference type="Proteomes" id="UP000552045"/>
    </source>
</evidence>
<protein>
    <submittedName>
        <fullName evidence="2">Aminoglycoside phosphotransferase (APT) family kinase protein</fullName>
    </submittedName>
</protein>
<dbReference type="Gene3D" id="3.30.200.20">
    <property type="entry name" value="Phosphorylase Kinase, domain 1"/>
    <property type="match status" value="1"/>
</dbReference>
<dbReference type="RefSeq" id="WP_179430213.1">
    <property type="nucleotide sequence ID" value="NZ_BAABLC010000003.1"/>
</dbReference>
<dbReference type="Pfam" id="PF01636">
    <property type="entry name" value="APH"/>
    <property type="match status" value="1"/>
</dbReference>
<evidence type="ECO:0000259" key="1">
    <source>
        <dbReference type="Pfam" id="PF01636"/>
    </source>
</evidence>
<accession>A0A7Y9ES96</accession>
<reference evidence="2 3" key="1">
    <citation type="submission" date="2020-07" db="EMBL/GenBank/DDBJ databases">
        <title>Sequencing the genomes of 1000 actinobacteria strains.</title>
        <authorList>
            <person name="Klenk H.-P."/>
        </authorList>
    </citation>
    <scope>NUCLEOTIDE SEQUENCE [LARGE SCALE GENOMIC DNA]</scope>
    <source>
        <strain evidence="2 3">DSM 22185</strain>
    </source>
</reference>
<name>A0A7Y9ES96_9MICO</name>
<dbReference type="InterPro" id="IPR002575">
    <property type="entry name" value="Aminoglycoside_PTrfase"/>
</dbReference>
<keyword evidence="2" id="KW-0418">Kinase</keyword>
<dbReference type="SUPFAM" id="SSF56112">
    <property type="entry name" value="Protein kinase-like (PK-like)"/>
    <property type="match status" value="1"/>
</dbReference>
<dbReference type="InterPro" id="IPR011009">
    <property type="entry name" value="Kinase-like_dom_sf"/>
</dbReference>
<dbReference type="Proteomes" id="UP000552045">
    <property type="component" value="Unassembled WGS sequence"/>
</dbReference>
<organism evidence="2 3">
    <name type="scientific">Microbacterium pseudoresistens</name>
    <dbReference type="NCBI Taxonomy" id="640634"/>
    <lineage>
        <taxon>Bacteria</taxon>
        <taxon>Bacillati</taxon>
        <taxon>Actinomycetota</taxon>
        <taxon>Actinomycetes</taxon>
        <taxon>Micrococcales</taxon>
        <taxon>Microbacteriaceae</taxon>
        <taxon>Microbacterium</taxon>
    </lineage>
</organism>
<proteinExistence type="predicted"/>
<comment type="caution">
    <text evidence="2">The sequence shown here is derived from an EMBL/GenBank/DDBJ whole genome shotgun (WGS) entry which is preliminary data.</text>
</comment>
<evidence type="ECO:0000313" key="2">
    <source>
        <dbReference type="EMBL" id="NYD53010.1"/>
    </source>
</evidence>
<keyword evidence="3" id="KW-1185">Reference proteome</keyword>
<dbReference type="Gene3D" id="3.90.1200.10">
    <property type="match status" value="1"/>
</dbReference>
<feature type="domain" description="Aminoglycoside phosphotransferase" evidence="1">
    <location>
        <begin position="36"/>
        <end position="259"/>
    </location>
</feature>
<dbReference type="AlphaFoldDB" id="A0A7Y9ES96"/>
<dbReference type="GO" id="GO:0016301">
    <property type="term" value="F:kinase activity"/>
    <property type="evidence" value="ECO:0007669"/>
    <property type="project" value="UniProtKB-KW"/>
</dbReference>
<dbReference type="EMBL" id="JACCBH010000001">
    <property type="protein sequence ID" value="NYD53010.1"/>
    <property type="molecule type" value="Genomic_DNA"/>
</dbReference>
<dbReference type="PANTHER" id="PTHR21310:SF42">
    <property type="entry name" value="BIFUNCTIONAL AAC_APH"/>
    <property type="match status" value="1"/>
</dbReference>
<gene>
    <name evidence="2" type="ORF">BKA02_000065</name>
</gene>
<dbReference type="InterPro" id="IPR051678">
    <property type="entry name" value="AGP_Transferase"/>
</dbReference>
<dbReference type="PANTHER" id="PTHR21310">
    <property type="entry name" value="AMINOGLYCOSIDE PHOSPHOTRANSFERASE-RELATED-RELATED"/>
    <property type="match status" value="1"/>
</dbReference>
<sequence length="300" mass="32666">MHPDQLALDQETAAALIRSVLPGTSLRDVRALSTTGTENALFRIGADLVARFPLRPAEEDAVRREADALNAFAARCPVNAPRGVAVGAPSDAYPSWWSVQTWVEGEHPEGTGPEPLLADDLADLIVALRAVDTGGRVFDRRGRGGTLPTHDEWVGECLAQSTGLFDVGHARALWEVLRTLPDPTHDAMSHRDLTPFNLLVSGQSGRHRLAGVLDGGAFGPADPALDLVAAWHLFEAGDRRRLRTRLGSDDREWRRGAAWALQQALGLGWYYAKTNPPMSQLGLRTMGRLLTDPELRRLTA</sequence>